<dbReference type="InterPro" id="IPR018743">
    <property type="entry name" value="DUF2292"/>
</dbReference>
<reference evidence="1" key="1">
    <citation type="submission" date="2016-04" db="EMBL/GenBank/DDBJ databases">
        <authorList>
            <person name="Evans L.H."/>
            <person name="Alamgir A."/>
            <person name="Owens N."/>
            <person name="Weber N.D."/>
            <person name="Virtaneva K."/>
            <person name="Barbian K."/>
            <person name="Babar A."/>
            <person name="Rosenke K."/>
        </authorList>
    </citation>
    <scope>NUCLEOTIDE SEQUENCE</scope>
    <source>
        <strain evidence="1">86</strain>
    </source>
</reference>
<evidence type="ECO:0000313" key="1">
    <source>
        <dbReference type="EMBL" id="SBV97386.1"/>
    </source>
</evidence>
<gene>
    <name evidence="1" type="ORF">KL86CLO1_10904</name>
</gene>
<organism evidence="1">
    <name type="scientific">uncultured Eubacteriales bacterium</name>
    <dbReference type="NCBI Taxonomy" id="172733"/>
    <lineage>
        <taxon>Bacteria</taxon>
        <taxon>Bacillati</taxon>
        <taxon>Bacillota</taxon>
        <taxon>Clostridia</taxon>
        <taxon>Eubacteriales</taxon>
        <taxon>environmental samples</taxon>
    </lineage>
</organism>
<protein>
    <recommendedName>
        <fullName evidence="2">DUF2292 domain-containing protein</fullName>
    </recommendedName>
</protein>
<dbReference type="EMBL" id="FLUN01000001">
    <property type="protein sequence ID" value="SBV97386.1"/>
    <property type="molecule type" value="Genomic_DNA"/>
</dbReference>
<proteinExistence type="predicted"/>
<evidence type="ECO:0008006" key="2">
    <source>
        <dbReference type="Google" id="ProtNLM"/>
    </source>
</evidence>
<name>A0A212JD67_9FIRM</name>
<dbReference type="Pfam" id="PF10055">
    <property type="entry name" value="DUF2292"/>
    <property type="match status" value="1"/>
</dbReference>
<dbReference type="AlphaFoldDB" id="A0A212JD67"/>
<sequence>MGEEKKGGGQKQAISLQQLRQIQELAETIRYGSITLVFQDGILIQIDKSEKIRIPKT</sequence>
<accession>A0A212JD67</accession>